<comment type="similarity">
    <text evidence="10">Belongs to the alpha-carbonic anhydrase family.</text>
</comment>
<evidence type="ECO:0000256" key="3">
    <source>
        <dbReference type="ARBA" id="ARBA00004470"/>
    </source>
</evidence>
<comment type="cofactor">
    <cofactor evidence="1 10">
        <name>Zn(2+)</name>
        <dbReference type="ChEBI" id="CHEBI:29105"/>
    </cofactor>
</comment>
<dbReference type="InterPro" id="IPR018338">
    <property type="entry name" value="Carbonic_anhydrase_a-class_CS"/>
</dbReference>
<dbReference type="Proteomes" id="UP000507222">
    <property type="component" value="Unassembled WGS sequence"/>
</dbReference>
<dbReference type="GO" id="GO:0008270">
    <property type="term" value="F:zinc ion binding"/>
    <property type="evidence" value="ECO:0007669"/>
    <property type="project" value="UniProtKB-UniRule"/>
</dbReference>
<evidence type="ECO:0000259" key="11">
    <source>
        <dbReference type="PROSITE" id="PS51144"/>
    </source>
</evidence>
<evidence type="ECO:0000256" key="5">
    <source>
        <dbReference type="ARBA" id="ARBA00012925"/>
    </source>
</evidence>
<evidence type="ECO:0000256" key="10">
    <source>
        <dbReference type="RuleBase" id="RU367011"/>
    </source>
</evidence>
<dbReference type="PANTHER" id="PTHR18952">
    <property type="entry name" value="CARBONIC ANHYDRASE"/>
    <property type="match status" value="1"/>
</dbReference>
<evidence type="ECO:0000256" key="2">
    <source>
        <dbReference type="ARBA" id="ARBA00002904"/>
    </source>
</evidence>
<evidence type="ECO:0000256" key="8">
    <source>
        <dbReference type="ARBA" id="ARBA00023239"/>
    </source>
</evidence>
<keyword evidence="10" id="KW-0732">Signal</keyword>
<evidence type="ECO:0000256" key="9">
    <source>
        <dbReference type="ARBA" id="ARBA00048348"/>
    </source>
</evidence>
<dbReference type="GO" id="GO:0006730">
    <property type="term" value="P:one-carbon metabolic process"/>
    <property type="evidence" value="ECO:0007669"/>
    <property type="project" value="TreeGrafter"/>
</dbReference>
<reference evidence="12 13" key="1">
    <citation type="submission" date="2020-05" db="EMBL/GenBank/DDBJ databases">
        <authorList>
            <person name="Campoy J."/>
            <person name="Schneeberger K."/>
            <person name="Spophaly S."/>
        </authorList>
    </citation>
    <scope>NUCLEOTIDE SEQUENCE [LARGE SCALE GENOMIC DNA]</scope>
    <source>
        <strain evidence="12">PruArmRojPasFocal</strain>
    </source>
</reference>
<dbReference type="PROSITE" id="PS00162">
    <property type="entry name" value="ALPHA_CA_1"/>
    <property type="match status" value="1"/>
</dbReference>
<comment type="function">
    <text evidence="2 10">Reversible hydration of carbon dioxide.</text>
</comment>
<organism evidence="12 13">
    <name type="scientific">Prunus armeniaca</name>
    <name type="common">Apricot</name>
    <name type="synonym">Armeniaca vulgaris</name>
    <dbReference type="NCBI Taxonomy" id="36596"/>
    <lineage>
        <taxon>Eukaryota</taxon>
        <taxon>Viridiplantae</taxon>
        <taxon>Streptophyta</taxon>
        <taxon>Embryophyta</taxon>
        <taxon>Tracheophyta</taxon>
        <taxon>Spermatophyta</taxon>
        <taxon>Magnoliopsida</taxon>
        <taxon>eudicotyledons</taxon>
        <taxon>Gunneridae</taxon>
        <taxon>Pentapetalae</taxon>
        <taxon>rosids</taxon>
        <taxon>fabids</taxon>
        <taxon>Rosales</taxon>
        <taxon>Rosaceae</taxon>
        <taxon>Amygdaloideae</taxon>
        <taxon>Amygdaleae</taxon>
        <taxon>Prunus</taxon>
    </lineage>
</organism>
<dbReference type="PROSITE" id="PS51144">
    <property type="entry name" value="ALPHA_CA_2"/>
    <property type="match status" value="1"/>
</dbReference>
<dbReference type="Gene3D" id="3.10.200.10">
    <property type="entry name" value="Alpha carbonic anhydrase"/>
    <property type="match status" value="1"/>
</dbReference>
<accession>A0A6J5UU28</accession>
<gene>
    <name evidence="12" type="ORF">CURHAP_LOCUS30230</name>
</gene>
<proteinExistence type="inferred from homology"/>
<protein>
    <recommendedName>
        <fullName evidence="5 10">Carbonic anhydrase</fullName>
        <ecNumber evidence="5 10">4.2.1.1</ecNumber>
    </recommendedName>
</protein>
<dbReference type="CDD" id="cd03124">
    <property type="entry name" value="alpha_CA_prokaryotic_like"/>
    <property type="match status" value="1"/>
</dbReference>
<feature type="signal peptide" evidence="10">
    <location>
        <begin position="1"/>
        <end position="29"/>
    </location>
</feature>
<dbReference type="GO" id="GO:0009570">
    <property type="term" value="C:chloroplast stroma"/>
    <property type="evidence" value="ECO:0007669"/>
    <property type="project" value="UniProtKB-SubCell"/>
</dbReference>
<evidence type="ECO:0000313" key="12">
    <source>
        <dbReference type="EMBL" id="CAB4278685.1"/>
    </source>
</evidence>
<dbReference type="Pfam" id="PF00194">
    <property type="entry name" value="Carb_anhydrase"/>
    <property type="match status" value="1"/>
</dbReference>
<dbReference type="InterPro" id="IPR023561">
    <property type="entry name" value="Carbonic_anhydrase_a-class"/>
</dbReference>
<keyword evidence="6 10" id="KW-0479">Metal-binding</keyword>
<comment type="similarity">
    <text evidence="4">Belongs to the alpha-class carbonic anhydrase family.</text>
</comment>
<feature type="chain" id="PRO_5027141641" description="Carbonic anhydrase" evidence="10">
    <location>
        <begin position="30"/>
        <end position="295"/>
    </location>
</feature>
<evidence type="ECO:0000256" key="4">
    <source>
        <dbReference type="ARBA" id="ARBA00006365"/>
    </source>
</evidence>
<dbReference type="GO" id="GO:0004089">
    <property type="term" value="F:carbonate dehydratase activity"/>
    <property type="evidence" value="ECO:0007669"/>
    <property type="project" value="UniProtKB-UniRule"/>
</dbReference>
<evidence type="ECO:0000256" key="7">
    <source>
        <dbReference type="ARBA" id="ARBA00022833"/>
    </source>
</evidence>
<dbReference type="AlphaFoldDB" id="A0A6J5UU28"/>
<evidence type="ECO:0000313" key="13">
    <source>
        <dbReference type="Proteomes" id="UP000507222"/>
    </source>
</evidence>
<feature type="domain" description="Alpha-carbonic anhydrase" evidence="11">
    <location>
        <begin position="51"/>
        <end position="286"/>
    </location>
</feature>
<dbReference type="InterPro" id="IPR001148">
    <property type="entry name" value="CA_dom"/>
</dbReference>
<evidence type="ECO:0000256" key="6">
    <source>
        <dbReference type="ARBA" id="ARBA00022723"/>
    </source>
</evidence>
<evidence type="ECO:0000256" key="1">
    <source>
        <dbReference type="ARBA" id="ARBA00001947"/>
    </source>
</evidence>
<comment type="subcellular location">
    <subcellularLocation>
        <location evidence="3">Plastid</location>
        <location evidence="3">Chloroplast stroma</location>
    </subcellularLocation>
</comment>
<dbReference type="SUPFAM" id="SSF51069">
    <property type="entry name" value="Carbonic anhydrase"/>
    <property type="match status" value="1"/>
</dbReference>
<dbReference type="EC" id="4.2.1.1" evidence="5 10"/>
<dbReference type="InterPro" id="IPR036398">
    <property type="entry name" value="CA_dom_sf"/>
</dbReference>
<sequence length="295" mass="33843">MKPHQTKPTSISYFLFFVFLFSYFTSLAAQEVEKKVINISIVDIAEDEREFDYLHESGKGPKQWGEIKEEWAACKNGSLQSPIDLSSHRVKLIPHLGNLKTSYKPDNATLKNRGHDISVQWETNAGSIEINGTEYFLKQCHWHSPSEHSINNRSYDMELHMIHISPDLNVTNKIAVIAVLYKIGRANSFLSTLTRHVKSMIDENHEISIGMTDPRKIKIGGKNYYRYMGSLTVPPCTEGVIWTITKKIRTVSRDQVKLFREAVHDYAEVNARPVQPLNLREIHVYDHSSRSTNKS</sequence>
<dbReference type="InterPro" id="IPR041891">
    <property type="entry name" value="Alpha_CA_prokaryot-like"/>
</dbReference>
<keyword evidence="8 10" id="KW-0456">Lyase</keyword>
<name>A0A6J5UU28_PRUAR</name>
<dbReference type="SMART" id="SM01057">
    <property type="entry name" value="Carb_anhydrase"/>
    <property type="match status" value="1"/>
</dbReference>
<dbReference type="PANTHER" id="PTHR18952:SF201">
    <property type="entry name" value="CARBONIC ANHYDRASE"/>
    <property type="match status" value="1"/>
</dbReference>
<comment type="catalytic activity">
    <reaction evidence="9 10">
        <text>hydrogencarbonate + H(+) = CO2 + H2O</text>
        <dbReference type="Rhea" id="RHEA:10748"/>
        <dbReference type="ChEBI" id="CHEBI:15377"/>
        <dbReference type="ChEBI" id="CHEBI:15378"/>
        <dbReference type="ChEBI" id="CHEBI:16526"/>
        <dbReference type="ChEBI" id="CHEBI:17544"/>
        <dbReference type="EC" id="4.2.1.1"/>
    </reaction>
</comment>
<keyword evidence="7 10" id="KW-0862">Zinc</keyword>
<dbReference type="EMBL" id="CAEKDK010000004">
    <property type="protein sequence ID" value="CAB4278685.1"/>
    <property type="molecule type" value="Genomic_DNA"/>
</dbReference>